<dbReference type="PROSITE" id="PS51379">
    <property type="entry name" value="4FE4S_FER_2"/>
    <property type="match status" value="2"/>
</dbReference>
<evidence type="ECO:0000256" key="1">
    <source>
        <dbReference type="ARBA" id="ARBA00022485"/>
    </source>
</evidence>
<dbReference type="GO" id="GO:0016491">
    <property type="term" value="F:oxidoreductase activity"/>
    <property type="evidence" value="ECO:0007669"/>
    <property type="project" value="InterPro"/>
</dbReference>
<dbReference type="EMBL" id="BDIP01000821">
    <property type="protein sequence ID" value="GCA62512.1"/>
    <property type="molecule type" value="Genomic_DNA"/>
</dbReference>
<feature type="domain" description="4Fe-4S ferredoxin-type" evidence="5">
    <location>
        <begin position="34"/>
        <end position="63"/>
    </location>
</feature>
<evidence type="ECO:0000313" key="7">
    <source>
        <dbReference type="Proteomes" id="UP000265618"/>
    </source>
</evidence>
<evidence type="ECO:0000256" key="4">
    <source>
        <dbReference type="ARBA" id="ARBA00023014"/>
    </source>
</evidence>
<keyword evidence="2" id="KW-0479">Metal-binding</keyword>
<evidence type="ECO:0000259" key="5">
    <source>
        <dbReference type="PROSITE" id="PS51379"/>
    </source>
</evidence>
<dbReference type="OrthoDB" id="41362at2759"/>
<comment type="caution">
    <text evidence="6">The sequence shown here is derived from an EMBL/GenBank/DDBJ whole genome shotgun (WGS) entry which is preliminary data.</text>
</comment>
<dbReference type="PANTHER" id="PTHR43687:SF1">
    <property type="entry name" value="FERREDOXIN III"/>
    <property type="match status" value="1"/>
</dbReference>
<protein>
    <recommendedName>
        <fullName evidence="5">4Fe-4S ferredoxin-type domain-containing protein</fullName>
    </recommendedName>
</protein>
<dbReference type="Pfam" id="PF00881">
    <property type="entry name" value="Nitroreductase"/>
    <property type="match status" value="1"/>
</dbReference>
<dbReference type="SUPFAM" id="SSF54862">
    <property type="entry name" value="4Fe-4S ferredoxins"/>
    <property type="match status" value="1"/>
</dbReference>
<keyword evidence="7" id="KW-1185">Reference proteome</keyword>
<dbReference type="InterPro" id="IPR000415">
    <property type="entry name" value="Nitroreductase-like"/>
</dbReference>
<dbReference type="GO" id="GO:0046872">
    <property type="term" value="F:metal ion binding"/>
    <property type="evidence" value="ECO:0007669"/>
    <property type="project" value="UniProtKB-KW"/>
</dbReference>
<dbReference type="SUPFAM" id="SSF55469">
    <property type="entry name" value="FMN-dependent nitroreductase-like"/>
    <property type="match status" value="1"/>
</dbReference>
<dbReference type="InterPro" id="IPR029479">
    <property type="entry name" value="Nitroreductase"/>
</dbReference>
<sequence length="263" mass="28420">MAPTVPTIDADTCVGCGSCTSVCPAGVIEVSAKKAVVVHPERCISCGHCAAACPAGAISLFDTTPQRLVKLGETAADDFRHLVETRRTVRSFLPDTLSEEYLTELLDVTQHCPSAVNFRPVEYTVLGRAFMHQLGLKIGEAFPSDHPYSFMIKGQGKDGADPLFHGAPHFVLVHAANKGYDPAEDTILAATTLELYAVAKGLGTFWGGLVTMCLEMFPNLKAECGIPDDHKVHCCIAVGKTDTAKEKYRRVVPRVPYPVKYVN</sequence>
<dbReference type="PANTHER" id="PTHR43687">
    <property type="entry name" value="ADENYLYLSULFATE REDUCTASE, BETA SUBUNIT"/>
    <property type="match status" value="1"/>
</dbReference>
<organism evidence="6 7">
    <name type="scientific">Kipferlia bialata</name>
    <dbReference type="NCBI Taxonomy" id="797122"/>
    <lineage>
        <taxon>Eukaryota</taxon>
        <taxon>Metamonada</taxon>
        <taxon>Carpediemonas-like organisms</taxon>
        <taxon>Kipferlia</taxon>
    </lineage>
</organism>
<keyword evidence="3" id="KW-0408">Iron</keyword>
<dbReference type="GO" id="GO:0051539">
    <property type="term" value="F:4 iron, 4 sulfur cluster binding"/>
    <property type="evidence" value="ECO:0007669"/>
    <property type="project" value="UniProtKB-KW"/>
</dbReference>
<keyword evidence="4" id="KW-0411">Iron-sulfur</keyword>
<feature type="domain" description="4Fe-4S ferredoxin-type" evidence="5">
    <location>
        <begin position="4"/>
        <end position="33"/>
    </location>
</feature>
<evidence type="ECO:0000256" key="3">
    <source>
        <dbReference type="ARBA" id="ARBA00023004"/>
    </source>
</evidence>
<evidence type="ECO:0000313" key="6">
    <source>
        <dbReference type="EMBL" id="GCA62512.1"/>
    </source>
</evidence>
<dbReference type="PROSITE" id="PS00198">
    <property type="entry name" value="4FE4S_FER_1"/>
    <property type="match status" value="2"/>
</dbReference>
<dbReference type="InterPro" id="IPR017896">
    <property type="entry name" value="4Fe4S_Fe-S-bd"/>
</dbReference>
<dbReference type="AlphaFoldDB" id="A0A391P1R2"/>
<proteinExistence type="predicted"/>
<reference evidence="6 7" key="1">
    <citation type="journal article" date="2018" name="PLoS ONE">
        <title>The draft genome of Kipferlia bialata reveals reductive genome evolution in fornicate parasites.</title>
        <authorList>
            <person name="Tanifuji G."/>
            <person name="Takabayashi S."/>
            <person name="Kume K."/>
            <person name="Takagi M."/>
            <person name="Nakayama T."/>
            <person name="Kamikawa R."/>
            <person name="Inagaki Y."/>
            <person name="Hashimoto T."/>
        </authorList>
    </citation>
    <scope>NUCLEOTIDE SEQUENCE [LARGE SCALE GENOMIC DNA]</scope>
    <source>
        <strain evidence="6">NY0173</strain>
    </source>
</reference>
<dbReference type="InterPro" id="IPR017900">
    <property type="entry name" value="4Fe4S_Fe_S_CS"/>
</dbReference>
<name>A0A391P1R2_9EUKA</name>
<dbReference type="Gene3D" id="3.30.70.20">
    <property type="match status" value="2"/>
</dbReference>
<dbReference type="Pfam" id="PF13237">
    <property type="entry name" value="Fer4_10"/>
    <property type="match status" value="1"/>
</dbReference>
<keyword evidence="1" id="KW-0004">4Fe-4S</keyword>
<accession>A0A391P1R2</accession>
<gene>
    <name evidence="6" type="ORF">KIPB_004015</name>
</gene>
<dbReference type="Gene3D" id="3.40.109.10">
    <property type="entry name" value="NADH Oxidase"/>
    <property type="match status" value="1"/>
</dbReference>
<dbReference type="Proteomes" id="UP000265618">
    <property type="component" value="Unassembled WGS sequence"/>
</dbReference>
<dbReference type="InterPro" id="IPR050572">
    <property type="entry name" value="Fe-S_Ferredoxin"/>
</dbReference>
<evidence type="ECO:0000256" key="2">
    <source>
        <dbReference type="ARBA" id="ARBA00022723"/>
    </source>
</evidence>